<dbReference type="Proteomes" id="UP001500420">
    <property type="component" value="Unassembled WGS sequence"/>
</dbReference>
<evidence type="ECO:0000256" key="1">
    <source>
        <dbReference type="SAM" id="Phobius"/>
    </source>
</evidence>
<feature type="transmembrane region" description="Helical" evidence="1">
    <location>
        <begin position="50"/>
        <end position="68"/>
    </location>
</feature>
<feature type="transmembrane region" description="Helical" evidence="1">
    <location>
        <begin position="114"/>
        <end position="132"/>
    </location>
</feature>
<name>A0AAV3T8C9_9EURY</name>
<keyword evidence="1" id="KW-0472">Membrane</keyword>
<sequence length="216" mass="23436">MDANSDVQMVETIARTYSEAFTPEYFVLLCTIAVLVYEVRSARDPELRDFGPRVGVVALGWAVAFAIYEGAPSLFGTVPSWGPDFTGSLGLGVGITLIWGVWRVQQWGRRVPEFSLLLVAATVPHLLVTPFWDVSSHVLYAAVPAGYLAFLDRRFAPALVVALGMVVARPLAGAHTWPESIGGLVLAGLVLAGFAYRNDRTREGRTRGTATDAERL</sequence>
<dbReference type="AlphaFoldDB" id="A0AAV3T8C9"/>
<gene>
    <name evidence="2" type="ORF">GCM10009020_13330</name>
</gene>
<accession>A0AAV3T8C9</accession>
<keyword evidence="1" id="KW-1133">Transmembrane helix</keyword>
<reference evidence="2 3" key="1">
    <citation type="journal article" date="2019" name="Int. J. Syst. Evol. Microbiol.">
        <title>The Global Catalogue of Microorganisms (GCM) 10K type strain sequencing project: providing services to taxonomists for standard genome sequencing and annotation.</title>
        <authorList>
            <consortium name="The Broad Institute Genomics Platform"/>
            <consortium name="The Broad Institute Genome Sequencing Center for Infectious Disease"/>
            <person name="Wu L."/>
            <person name="Ma J."/>
        </authorList>
    </citation>
    <scope>NUCLEOTIDE SEQUENCE [LARGE SCALE GENOMIC DNA]</scope>
    <source>
        <strain evidence="2 3">JCM 16328</strain>
    </source>
</reference>
<protein>
    <recommendedName>
        <fullName evidence="4">PAP2 superfamily protein</fullName>
    </recommendedName>
</protein>
<proteinExistence type="predicted"/>
<keyword evidence="3" id="KW-1185">Reference proteome</keyword>
<evidence type="ECO:0000313" key="2">
    <source>
        <dbReference type="EMBL" id="GAA0668801.1"/>
    </source>
</evidence>
<evidence type="ECO:0008006" key="4">
    <source>
        <dbReference type="Google" id="ProtNLM"/>
    </source>
</evidence>
<feature type="transmembrane region" description="Helical" evidence="1">
    <location>
        <begin position="80"/>
        <end position="102"/>
    </location>
</feature>
<keyword evidence="1" id="KW-0812">Transmembrane</keyword>
<evidence type="ECO:0000313" key="3">
    <source>
        <dbReference type="Proteomes" id="UP001500420"/>
    </source>
</evidence>
<organism evidence="2 3">
    <name type="scientific">Natronoarchaeum mannanilyticum</name>
    <dbReference type="NCBI Taxonomy" id="926360"/>
    <lineage>
        <taxon>Archaea</taxon>
        <taxon>Methanobacteriati</taxon>
        <taxon>Methanobacteriota</taxon>
        <taxon>Stenosarchaea group</taxon>
        <taxon>Halobacteria</taxon>
        <taxon>Halobacteriales</taxon>
        <taxon>Natronoarchaeaceae</taxon>
    </lineage>
</organism>
<feature type="transmembrane region" description="Helical" evidence="1">
    <location>
        <begin position="20"/>
        <end position="38"/>
    </location>
</feature>
<feature type="transmembrane region" description="Helical" evidence="1">
    <location>
        <begin position="180"/>
        <end position="197"/>
    </location>
</feature>
<dbReference type="EMBL" id="BAAADV010000001">
    <property type="protein sequence ID" value="GAA0668801.1"/>
    <property type="molecule type" value="Genomic_DNA"/>
</dbReference>
<comment type="caution">
    <text evidence="2">The sequence shown here is derived from an EMBL/GenBank/DDBJ whole genome shotgun (WGS) entry which is preliminary data.</text>
</comment>